<keyword evidence="4 7" id="KW-0812">Transmembrane</keyword>
<evidence type="ECO:0000256" key="7">
    <source>
        <dbReference type="RuleBase" id="RU369079"/>
    </source>
</evidence>
<evidence type="ECO:0000256" key="5">
    <source>
        <dbReference type="ARBA" id="ARBA00022989"/>
    </source>
</evidence>
<keyword evidence="6 7" id="KW-0472">Membrane</keyword>
<dbReference type="PIRSF" id="PIRSF006066">
    <property type="entry name" value="HI0050"/>
    <property type="match status" value="1"/>
</dbReference>
<feature type="transmembrane region" description="Helical" evidence="7">
    <location>
        <begin position="89"/>
        <end position="121"/>
    </location>
</feature>
<feature type="domain" description="TRAP C4-dicarboxylate transport system permease DctM subunit" evidence="8">
    <location>
        <begin position="7"/>
        <end position="423"/>
    </location>
</feature>
<feature type="transmembrane region" description="Helical" evidence="7">
    <location>
        <begin position="308"/>
        <end position="333"/>
    </location>
</feature>
<comment type="function">
    <text evidence="7">Part of the tripartite ATP-independent periplasmic (TRAP) transport system.</text>
</comment>
<dbReference type="EMBL" id="JALKII010000007">
    <property type="protein sequence ID" value="MCK0538259.1"/>
    <property type="molecule type" value="Genomic_DNA"/>
</dbReference>
<reference evidence="9" key="1">
    <citation type="submission" date="2022-04" db="EMBL/GenBank/DDBJ databases">
        <title>Alcanivorax sp. CY1518 draft genome sequence.</title>
        <authorList>
            <person name="Zhao G."/>
            <person name="An M."/>
        </authorList>
    </citation>
    <scope>NUCLEOTIDE SEQUENCE</scope>
    <source>
        <strain evidence="9">CY1518</strain>
    </source>
</reference>
<dbReference type="Proteomes" id="UP001165524">
    <property type="component" value="Unassembled WGS sequence"/>
</dbReference>
<proteinExistence type="inferred from homology"/>
<accession>A0ABT0E9D7</accession>
<dbReference type="RefSeq" id="WP_246952715.1">
    <property type="nucleotide sequence ID" value="NZ_JALKII010000007.1"/>
</dbReference>
<comment type="caution">
    <text evidence="9">The sequence shown here is derived from an EMBL/GenBank/DDBJ whole genome shotgun (WGS) entry which is preliminary data.</text>
</comment>
<organism evidence="9 10">
    <name type="scientific">Alcanivorax quisquiliarum</name>
    <dbReference type="NCBI Taxonomy" id="2933565"/>
    <lineage>
        <taxon>Bacteria</taxon>
        <taxon>Pseudomonadati</taxon>
        <taxon>Pseudomonadota</taxon>
        <taxon>Gammaproteobacteria</taxon>
        <taxon>Oceanospirillales</taxon>
        <taxon>Alcanivoracaceae</taxon>
        <taxon>Alcanivorax</taxon>
    </lineage>
</organism>
<dbReference type="PANTHER" id="PTHR33362:SF5">
    <property type="entry name" value="C4-DICARBOXYLATE TRAP TRANSPORTER LARGE PERMEASE PROTEIN DCTM"/>
    <property type="match status" value="1"/>
</dbReference>
<dbReference type="Pfam" id="PF06808">
    <property type="entry name" value="DctM"/>
    <property type="match status" value="1"/>
</dbReference>
<dbReference type="InterPro" id="IPR004681">
    <property type="entry name" value="TRAP_DctM"/>
</dbReference>
<feature type="transmembrane region" description="Helical" evidence="7">
    <location>
        <begin position="365"/>
        <end position="387"/>
    </location>
</feature>
<feature type="transmembrane region" description="Helical" evidence="7">
    <location>
        <begin position="231"/>
        <end position="258"/>
    </location>
</feature>
<feature type="transmembrane region" description="Helical" evidence="7">
    <location>
        <begin position="399"/>
        <end position="420"/>
    </location>
</feature>
<keyword evidence="5 7" id="KW-1133">Transmembrane helix</keyword>
<comment type="subcellular location">
    <subcellularLocation>
        <location evidence="1 7">Cell inner membrane</location>
        <topology evidence="1 7">Multi-pass membrane protein</topology>
    </subcellularLocation>
</comment>
<feature type="transmembrane region" description="Helical" evidence="7">
    <location>
        <begin position="279"/>
        <end position="302"/>
    </location>
</feature>
<evidence type="ECO:0000256" key="1">
    <source>
        <dbReference type="ARBA" id="ARBA00004429"/>
    </source>
</evidence>
<comment type="similarity">
    <text evidence="7">Belongs to the TRAP transporter large permease family.</text>
</comment>
<evidence type="ECO:0000256" key="6">
    <source>
        <dbReference type="ARBA" id="ARBA00023136"/>
    </source>
</evidence>
<protein>
    <recommendedName>
        <fullName evidence="7">TRAP transporter large permease protein</fullName>
    </recommendedName>
</protein>
<evidence type="ECO:0000313" key="10">
    <source>
        <dbReference type="Proteomes" id="UP001165524"/>
    </source>
</evidence>
<feature type="transmembrane region" description="Helical" evidence="7">
    <location>
        <begin position="51"/>
        <end position="68"/>
    </location>
</feature>
<keyword evidence="7" id="KW-0813">Transport</keyword>
<evidence type="ECO:0000256" key="2">
    <source>
        <dbReference type="ARBA" id="ARBA00022475"/>
    </source>
</evidence>
<dbReference type="InterPro" id="IPR010656">
    <property type="entry name" value="DctM"/>
</dbReference>
<sequence>MIWLLVLLLVVMALIGAPLFAILIAAAAVGYYGLSIDLAVLHIDIYQISDSVVLMALPLFTFAGFLLSESRTADRMLRLSQATFGWMPGGMAFVALIACALFTALTGGSGVTIVALGGLLLPALRKVSYPERFSTGLITTSGSLGLLLVPSVPLLIYGIIAQQMSQQLDMPSVEIVDLYLAGIVPALLMIALLYLYCLWAMRKAPIPRQAFAWRELGGALWQARWELPLPLLVLGGIFSGWLVISEAAAITALYVLIVEVFVYREIALRRLPAIMRESMVMVGGILLILGVAMSFTGYLVYAGVPEQLFGFIQAHVSSKLMFLILLNIVLLLLGAVLDIFAALVIMVPLLLPVAIGYGIDPVHLGIIFVANMQIGYFTPPVGMNLFIASYRFRKSITELYSATLPFMFVLILALLLITYIPQLSLFLVR</sequence>
<keyword evidence="10" id="KW-1185">Reference proteome</keyword>
<feature type="transmembrane region" description="Helical" evidence="7">
    <location>
        <begin position="340"/>
        <end position="359"/>
    </location>
</feature>
<evidence type="ECO:0000256" key="4">
    <source>
        <dbReference type="ARBA" id="ARBA00022692"/>
    </source>
</evidence>
<evidence type="ECO:0000313" key="9">
    <source>
        <dbReference type="EMBL" id="MCK0538259.1"/>
    </source>
</evidence>
<name>A0ABT0E9D7_9GAMM</name>
<comment type="subunit">
    <text evidence="7">The complex comprises the extracytoplasmic solute receptor protein and the two transmembrane proteins.</text>
</comment>
<evidence type="ECO:0000256" key="3">
    <source>
        <dbReference type="ARBA" id="ARBA00022519"/>
    </source>
</evidence>
<comment type="caution">
    <text evidence="7">Lacks conserved residue(s) required for the propagation of feature annotation.</text>
</comment>
<evidence type="ECO:0000259" key="8">
    <source>
        <dbReference type="Pfam" id="PF06808"/>
    </source>
</evidence>
<dbReference type="NCBIfam" id="TIGR00786">
    <property type="entry name" value="dctM"/>
    <property type="match status" value="1"/>
</dbReference>
<gene>
    <name evidence="9" type="ORF">MU846_11115</name>
</gene>
<keyword evidence="3 7" id="KW-0997">Cell inner membrane</keyword>
<feature type="transmembrane region" description="Helical" evidence="7">
    <location>
        <begin position="133"/>
        <end position="157"/>
    </location>
</feature>
<keyword evidence="2" id="KW-1003">Cell membrane</keyword>
<feature type="transmembrane region" description="Helical" evidence="7">
    <location>
        <begin position="178"/>
        <end position="201"/>
    </location>
</feature>
<dbReference type="PANTHER" id="PTHR33362">
    <property type="entry name" value="SIALIC ACID TRAP TRANSPORTER PERMEASE PROTEIN SIAT-RELATED"/>
    <property type="match status" value="1"/>
</dbReference>